<dbReference type="Gene3D" id="1.50.10.10">
    <property type="match status" value="1"/>
</dbReference>
<dbReference type="InterPro" id="IPR008928">
    <property type="entry name" value="6-hairpin_glycosidase_sf"/>
</dbReference>
<feature type="non-terminal residue" evidence="2">
    <location>
        <position position="288"/>
    </location>
</feature>
<protein>
    <recommendedName>
        <fullName evidence="1">Mannosylglycerate hydrolase MGH1-like glycoside hydrolase domain-containing protein</fullName>
    </recommendedName>
</protein>
<dbReference type="EMBL" id="BART01022366">
    <property type="protein sequence ID" value="GAG95489.1"/>
    <property type="molecule type" value="Genomic_DNA"/>
</dbReference>
<dbReference type="Pfam" id="PF22422">
    <property type="entry name" value="MGH1-like_GH"/>
    <property type="match status" value="1"/>
</dbReference>
<feature type="domain" description="Mannosylglycerate hydrolase MGH1-like glycoside hydrolase" evidence="1">
    <location>
        <begin position="17"/>
        <end position="286"/>
    </location>
</feature>
<name>X1BHW7_9ZZZZ</name>
<dbReference type="InterPro" id="IPR054491">
    <property type="entry name" value="MGH1-like_GH"/>
</dbReference>
<reference evidence="2" key="1">
    <citation type="journal article" date="2014" name="Front. Microbiol.">
        <title>High frequency of phylogenetically diverse reductive dehalogenase-homologous genes in deep subseafloor sedimentary metagenomes.</title>
        <authorList>
            <person name="Kawai M."/>
            <person name="Futagami T."/>
            <person name="Toyoda A."/>
            <person name="Takaki Y."/>
            <person name="Nishi S."/>
            <person name="Hori S."/>
            <person name="Arai W."/>
            <person name="Tsubouchi T."/>
            <person name="Morono Y."/>
            <person name="Uchiyama I."/>
            <person name="Ito T."/>
            <person name="Fujiyama A."/>
            <person name="Inagaki F."/>
            <person name="Takami H."/>
        </authorList>
    </citation>
    <scope>NUCLEOTIDE SEQUENCE</scope>
    <source>
        <strain evidence="2">Expedition CK06-06</strain>
    </source>
</reference>
<organism evidence="2">
    <name type="scientific">marine sediment metagenome</name>
    <dbReference type="NCBI Taxonomy" id="412755"/>
    <lineage>
        <taxon>unclassified sequences</taxon>
        <taxon>metagenomes</taxon>
        <taxon>ecological metagenomes</taxon>
    </lineage>
</organism>
<evidence type="ECO:0000313" key="2">
    <source>
        <dbReference type="EMBL" id="GAG95489.1"/>
    </source>
</evidence>
<dbReference type="AlphaFoldDB" id="X1BHW7"/>
<dbReference type="SUPFAM" id="SSF48208">
    <property type="entry name" value="Six-hairpin glycosidases"/>
    <property type="match status" value="1"/>
</dbReference>
<dbReference type="InterPro" id="IPR012341">
    <property type="entry name" value="6hp_glycosidase-like_sf"/>
</dbReference>
<dbReference type="GO" id="GO:0005975">
    <property type="term" value="P:carbohydrate metabolic process"/>
    <property type="evidence" value="ECO:0007669"/>
    <property type="project" value="InterPro"/>
</dbReference>
<comment type="caution">
    <text evidence="2">The sequence shown here is derived from an EMBL/GenBank/DDBJ whole genome shotgun (WGS) entry which is preliminary data.</text>
</comment>
<accession>X1BHW7</accession>
<proteinExistence type="predicted"/>
<evidence type="ECO:0000259" key="1">
    <source>
        <dbReference type="Pfam" id="PF22422"/>
    </source>
</evidence>
<sequence length="288" mass="33705">GYSLTEFANRPFWSGAYGSISCPAGHQFNEIRWLNDPRYARDYLRYWFRTPGAQPRNYSSWMADSAWATHQVHPNNEFIIDLLPDLIKNDDEWKRTHWVAEMKMFWQTGHDDGMEFNINSRQTRDILRGDRAYRPTFNSYMWADANALARIAELAGDQVKAAEYREQANGLKKQIQTQLWDPKRQFFFPMASRDEKDKEGNVVKAKTLTYQSGKHAGSPHGRELHGYVPWAFNLPDAGYEEAWKFLMDPDYFYAPFGPTTTERNDPMFLLQPGCCWWSGQSWPFATPR</sequence>
<feature type="non-terminal residue" evidence="2">
    <location>
        <position position="1"/>
    </location>
</feature>
<gene>
    <name evidence="2" type="ORF">S01H4_40957</name>
</gene>